<dbReference type="PATRIC" id="fig|1766.6.peg.4358"/>
<dbReference type="InterPro" id="IPR036390">
    <property type="entry name" value="WH_DNA-bd_sf"/>
</dbReference>
<proteinExistence type="predicted"/>
<dbReference type="InterPro" id="IPR036388">
    <property type="entry name" value="WH-like_DNA-bd_sf"/>
</dbReference>
<dbReference type="PROSITE" id="PS01332">
    <property type="entry name" value="HTH_RRF2_1"/>
    <property type="match status" value="1"/>
</dbReference>
<dbReference type="GO" id="GO:0003700">
    <property type="term" value="F:DNA-binding transcription factor activity"/>
    <property type="evidence" value="ECO:0007669"/>
    <property type="project" value="TreeGrafter"/>
</dbReference>
<dbReference type="GO" id="GO:0016779">
    <property type="term" value="F:nucleotidyltransferase activity"/>
    <property type="evidence" value="ECO:0007669"/>
    <property type="project" value="UniProtKB-KW"/>
</dbReference>
<reference evidence="2 3" key="1">
    <citation type="journal article" date="2015" name="MBio">
        <title>Enzymatic Degradation of Phenazines Can Generate Energy and Protect Sensitive Organisms from Toxicity.</title>
        <authorList>
            <person name="Costa K.C."/>
            <person name="Bergkessel M."/>
            <person name="Saunders S."/>
            <person name="Korlach J."/>
            <person name="Newman D.K."/>
        </authorList>
    </citation>
    <scope>NUCLEOTIDE SEQUENCE [LARGE SCALE GENOMIC DNA]</scope>
    <source>
        <strain evidence="2 3">CT6</strain>
    </source>
</reference>
<dbReference type="AlphaFoldDB" id="A0A0N9YEA7"/>
<keyword evidence="1" id="KW-0238">DNA-binding</keyword>
<dbReference type="EMBL" id="CP011269">
    <property type="protein sequence ID" value="ALI28186.1"/>
    <property type="molecule type" value="Genomic_DNA"/>
</dbReference>
<dbReference type="Gene3D" id="1.10.10.10">
    <property type="entry name" value="Winged helix-like DNA-binding domain superfamily/Winged helix DNA-binding domain"/>
    <property type="match status" value="1"/>
</dbReference>
<dbReference type="KEGG" id="mft:XA26_43860"/>
<dbReference type="PANTHER" id="PTHR33221">
    <property type="entry name" value="WINGED HELIX-TURN-HELIX TRANSCRIPTIONAL REGULATOR, RRF2 FAMILY"/>
    <property type="match status" value="1"/>
</dbReference>
<dbReference type="GO" id="GO:0003677">
    <property type="term" value="F:DNA binding"/>
    <property type="evidence" value="ECO:0007669"/>
    <property type="project" value="UniProtKB-KW"/>
</dbReference>
<evidence type="ECO:0000256" key="1">
    <source>
        <dbReference type="ARBA" id="ARBA00023125"/>
    </source>
</evidence>
<dbReference type="Pfam" id="PF02082">
    <property type="entry name" value="Rrf2"/>
    <property type="match status" value="1"/>
</dbReference>
<accession>A0A0N9YEA7</accession>
<protein>
    <submittedName>
        <fullName evidence="2">Putative transcriptional regulator of sulfate adenylyltransferase, Rrf2 family</fullName>
    </submittedName>
</protein>
<evidence type="ECO:0000313" key="2">
    <source>
        <dbReference type="EMBL" id="ALI28186.1"/>
    </source>
</evidence>
<dbReference type="PROSITE" id="PS51197">
    <property type="entry name" value="HTH_RRF2_2"/>
    <property type="match status" value="1"/>
</dbReference>
<dbReference type="PANTHER" id="PTHR33221:SF5">
    <property type="entry name" value="HTH-TYPE TRANSCRIPTIONAL REGULATOR ISCR"/>
    <property type="match status" value="1"/>
</dbReference>
<keyword evidence="3" id="KW-1185">Reference proteome</keyword>
<keyword evidence="2" id="KW-0808">Transferase</keyword>
<dbReference type="SUPFAM" id="SSF46785">
    <property type="entry name" value="Winged helix' DNA-binding domain"/>
    <property type="match status" value="1"/>
</dbReference>
<dbReference type="Proteomes" id="UP000057134">
    <property type="component" value="Chromosome"/>
</dbReference>
<dbReference type="STRING" id="1766.XA26_43860"/>
<dbReference type="InterPro" id="IPR000944">
    <property type="entry name" value="Tscrpt_reg_Rrf2"/>
</dbReference>
<keyword evidence="2" id="KW-0548">Nucleotidyltransferase</keyword>
<organism evidence="2 3">
    <name type="scientific">Mycolicibacterium fortuitum</name>
    <name type="common">Mycobacterium fortuitum</name>
    <dbReference type="NCBI Taxonomy" id="1766"/>
    <lineage>
        <taxon>Bacteria</taxon>
        <taxon>Bacillati</taxon>
        <taxon>Actinomycetota</taxon>
        <taxon>Actinomycetes</taxon>
        <taxon>Mycobacteriales</taxon>
        <taxon>Mycobacteriaceae</taxon>
        <taxon>Mycolicibacterium</taxon>
    </lineage>
</organism>
<name>A0A0N9YEA7_MYCFO</name>
<gene>
    <name evidence="2" type="ORF">XA26_43860</name>
</gene>
<dbReference type="InterPro" id="IPR030489">
    <property type="entry name" value="TR_Rrf2-type_CS"/>
</dbReference>
<dbReference type="NCBIfam" id="TIGR00738">
    <property type="entry name" value="rrf2_super"/>
    <property type="match status" value="1"/>
</dbReference>
<sequence length="180" mass="19253">MPAVRATPLPASVPALGELAQSESMRMSAKAEYAVRAMVQLATVGDGELVKTDDLAKAQGIPAQFLVDILTALRTDRLVRSHRGRDGGYELARPADEISIADVLRCIDGPLASVRDIGLGDLPYSGPTAALTDVWRALRASMRSVLEETSLADVAAGALPDHVDTLADAYRDQEHQRGHR</sequence>
<evidence type="ECO:0000313" key="3">
    <source>
        <dbReference type="Proteomes" id="UP000057134"/>
    </source>
</evidence>
<dbReference type="GO" id="GO:0005829">
    <property type="term" value="C:cytosol"/>
    <property type="evidence" value="ECO:0007669"/>
    <property type="project" value="TreeGrafter"/>
</dbReference>